<evidence type="ECO:0000313" key="9">
    <source>
        <dbReference type="Proteomes" id="UP000679722"/>
    </source>
</evidence>
<keyword evidence="5 6" id="KW-0472">Membrane</keyword>
<comment type="caution">
    <text evidence="8">The sequence shown here is derived from an EMBL/GenBank/DDBJ whole genome shotgun (WGS) entry which is preliminary data.</text>
</comment>
<comment type="similarity">
    <text evidence="2">Belongs to the GtrA family.</text>
</comment>
<feature type="transmembrane region" description="Helical" evidence="6">
    <location>
        <begin position="36"/>
        <end position="55"/>
    </location>
</feature>
<accession>A0ABS5HDD9</accession>
<dbReference type="InterPro" id="IPR051401">
    <property type="entry name" value="GtrA_CellWall_Glycosyl"/>
</dbReference>
<feature type="transmembrane region" description="Helical" evidence="6">
    <location>
        <begin position="12"/>
        <end position="30"/>
    </location>
</feature>
<keyword evidence="3 6" id="KW-0812">Transmembrane</keyword>
<proteinExistence type="inferred from homology"/>
<dbReference type="PANTHER" id="PTHR38459:SF1">
    <property type="entry name" value="PROPHAGE BACTOPRENOL-LINKED GLUCOSE TRANSLOCASE HOMOLOG"/>
    <property type="match status" value="1"/>
</dbReference>
<evidence type="ECO:0000256" key="6">
    <source>
        <dbReference type="SAM" id="Phobius"/>
    </source>
</evidence>
<reference evidence="9" key="1">
    <citation type="submission" date="2023-07" db="EMBL/GenBank/DDBJ databases">
        <title>Marinomonas vulgaris A79, complete genome.</title>
        <authorList>
            <person name="Ying J.-J."/>
        </authorList>
    </citation>
    <scope>NUCLEOTIDE SEQUENCE [LARGE SCALE GENOMIC DNA]</scope>
    <source>
        <strain evidence="9">A79</strain>
    </source>
</reference>
<name>A0ABS5HDD9_9GAMM</name>
<dbReference type="PANTHER" id="PTHR38459">
    <property type="entry name" value="PROPHAGE BACTOPRENOL-LINKED GLUCOSE TRANSLOCASE HOMOLOG"/>
    <property type="match status" value="1"/>
</dbReference>
<dbReference type="RefSeq" id="WP_211537014.1">
    <property type="nucleotide sequence ID" value="NZ_JAGSSV010000017.1"/>
</dbReference>
<sequence length="144" mass="16442">MTRFFDQAFMRFALVGASGFVVDVACMLLFSLWLPFAVARCLAFWIAATSNWWLNRNITFAAGRNKSQFKQAAVRQWLKFLGGSVVAFVPNWGCYVVLLSFHDSVTHHTLHVLWPYLAMAPGVILGMLINYAFSRFWVFVHVKS</sequence>
<feature type="transmembrane region" description="Helical" evidence="6">
    <location>
        <begin position="76"/>
        <end position="101"/>
    </location>
</feature>
<dbReference type="Pfam" id="PF04138">
    <property type="entry name" value="GtrA_DPMS_TM"/>
    <property type="match status" value="1"/>
</dbReference>
<protein>
    <submittedName>
        <fullName evidence="8">GtrA family protein</fullName>
    </submittedName>
</protein>
<keyword evidence="4 6" id="KW-1133">Transmembrane helix</keyword>
<dbReference type="EMBL" id="JAGSSV010000017">
    <property type="protein sequence ID" value="MBR7889658.1"/>
    <property type="molecule type" value="Genomic_DNA"/>
</dbReference>
<keyword evidence="9" id="KW-1185">Reference proteome</keyword>
<feature type="transmembrane region" description="Helical" evidence="6">
    <location>
        <begin position="113"/>
        <end position="133"/>
    </location>
</feature>
<organism evidence="8 9">
    <name type="scientific">Marinomonas vulgaris</name>
    <dbReference type="NCBI Taxonomy" id="2823372"/>
    <lineage>
        <taxon>Bacteria</taxon>
        <taxon>Pseudomonadati</taxon>
        <taxon>Pseudomonadota</taxon>
        <taxon>Gammaproteobacteria</taxon>
        <taxon>Oceanospirillales</taxon>
        <taxon>Oceanospirillaceae</taxon>
        <taxon>Marinomonas</taxon>
    </lineage>
</organism>
<evidence type="ECO:0000313" key="8">
    <source>
        <dbReference type="EMBL" id="MBR7889658.1"/>
    </source>
</evidence>
<evidence type="ECO:0000256" key="1">
    <source>
        <dbReference type="ARBA" id="ARBA00004141"/>
    </source>
</evidence>
<dbReference type="Proteomes" id="UP000679722">
    <property type="component" value="Unassembled WGS sequence"/>
</dbReference>
<evidence type="ECO:0000256" key="2">
    <source>
        <dbReference type="ARBA" id="ARBA00009399"/>
    </source>
</evidence>
<evidence type="ECO:0000259" key="7">
    <source>
        <dbReference type="Pfam" id="PF04138"/>
    </source>
</evidence>
<comment type="subcellular location">
    <subcellularLocation>
        <location evidence="1">Membrane</location>
        <topology evidence="1">Multi-pass membrane protein</topology>
    </subcellularLocation>
</comment>
<evidence type="ECO:0000256" key="3">
    <source>
        <dbReference type="ARBA" id="ARBA00022692"/>
    </source>
</evidence>
<evidence type="ECO:0000256" key="4">
    <source>
        <dbReference type="ARBA" id="ARBA00022989"/>
    </source>
</evidence>
<feature type="domain" description="GtrA/DPMS transmembrane" evidence="7">
    <location>
        <begin position="11"/>
        <end position="139"/>
    </location>
</feature>
<evidence type="ECO:0000256" key="5">
    <source>
        <dbReference type="ARBA" id="ARBA00023136"/>
    </source>
</evidence>
<gene>
    <name evidence="8" type="ORF">J9B83_11970</name>
</gene>
<dbReference type="InterPro" id="IPR007267">
    <property type="entry name" value="GtrA_DPMS_TM"/>
</dbReference>